<sequence>MAAFLSRVRASSAAVCQQAAHVSIDTAALQKIAAEFTPQLLSKITSAGSFDRDIHFFDGGPLTLQYLLVVDALNFCFWPARGLEYEHLARGVKAAVEASPQAISASRLATMDGPGVQALMGWQTAVPLQEERARLLREVGEVLNARFAGQAAQLVAEAQGSINQLVQLVVTNFPGFQDHAIYRGRQVFLYKRAQIFAGDVWGAFQGQGLGAFHDIHALTMFADYRVPVVLRQMGILQYSSKLAQQIEDKAPIHPGSEEEVEIRAGTIQAVELLKEALHVQFNNTQLALPHSVQLDWWLWDAGETARETSPPHHRTLTVFY</sequence>
<comment type="catalytic activity">
    <reaction evidence="5 6">
        <text>queuosine 5'-phosphate + H2O = queuine + D-ribose 5-phosphate</text>
        <dbReference type="Rhea" id="RHEA:75387"/>
        <dbReference type="ChEBI" id="CHEBI:15377"/>
        <dbReference type="ChEBI" id="CHEBI:17433"/>
        <dbReference type="ChEBI" id="CHEBI:78346"/>
        <dbReference type="ChEBI" id="CHEBI:194371"/>
    </reaction>
    <physiologicalReaction direction="left-to-right" evidence="5 6">
        <dbReference type="Rhea" id="RHEA:75388"/>
    </physiologicalReaction>
</comment>
<protein>
    <recommendedName>
        <fullName evidence="3 6">Queuosine 5'-phosphate N-glycosylase/hydrolase</fullName>
        <ecNumber evidence="6">3.2.2.-</ecNumber>
    </recommendedName>
    <alternativeName>
        <fullName evidence="4 6">Queuosine-nucleotide N-glycosylase/hydrolase</fullName>
    </alternativeName>
</protein>
<proteinExistence type="inferred from homology"/>
<evidence type="ECO:0000256" key="4">
    <source>
        <dbReference type="ARBA" id="ARBA00035393"/>
    </source>
</evidence>
<dbReference type="Proteomes" id="UP001489004">
    <property type="component" value="Unassembled WGS sequence"/>
</dbReference>
<reference evidence="7 8" key="1">
    <citation type="journal article" date="2024" name="Nat. Commun.">
        <title>Phylogenomics reveals the evolutionary origins of lichenization in chlorophyte algae.</title>
        <authorList>
            <person name="Puginier C."/>
            <person name="Libourel C."/>
            <person name="Otte J."/>
            <person name="Skaloud P."/>
            <person name="Haon M."/>
            <person name="Grisel S."/>
            <person name="Petersen M."/>
            <person name="Berrin J.G."/>
            <person name="Delaux P.M."/>
            <person name="Dal Grande F."/>
            <person name="Keller J."/>
        </authorList>
    </citation>
    <scope>NUCLEOTIDE SEQUENCE [LARGE SCALE GENOMIC DNA]</scope>
    <source>
        <strain evidence="7 8">SAG 2043</strain>
    </source>
</reference>
<name>A0AAW1QGJ5_9CHLO</name>
<organism evidence="7 8">
    <name type="scientific">[Myrmecia] bisecta</name>
    <dbReference type="NCBI Taxonomy" id="41462"/>
    <lineage>
        <taxon>Eukaryota</taxon>
        <taxon>Viridiplantae</taxon>
        <taxon>Chlorophyta</taxon>
        <taxon>core chlorophytes</taxon>
        <taxon>Trebouxiophyceae</taxon>
        <taxon>Trebouxiales</taxon>
        <taxon>Trebouxiaceae</taxon>
        <taxon>Myrmecia</taxon>
    </lineage>
</organism>
<evidence type="ECO:0000256" key="5">
    <source>
        <dbReference type="ARBA" id="ARBA00048204"/>
    </source>
</evidence>
<evidence type="ECO:0000256" key="1">
    <source>
        <dbReference type="ARBA" id="ARBA00022801"/>
    </source>
</evidence>
<evidence type="ECO:0000313" key="8">
    <source>
        <dbReference type="Proteomes" id="UP001489004"/>
    </source>
</evidence>
<evidence type="ECO:0000256" key="6">
    <source>
        <dbReference type="RuleBase" id="RU365002"/>
    </source>
</evidence>
<gene>
    <name evidence="7" type="ORF">WJX72_011811</name>
</gene>
<dbReference type="GO" id="GO:0016787">
    <property type="term" value="F:hydrolase activity"/>
    <property type="evidence" value="ECO:0007669"/>
    <property type="project" value="UniProtKB-KW"/>
</dbReference>
<dbReference type="EMBL" id="JALJOR010000003">
    <property type="protein sequence ID" value="KAK9820576.1"/>
    <property type="molecule type" value="Genomic_DNA"/>
</dbReference>
<evidence type="ECO:0000256" key="2">
    <source>
        <dbReference type="ARBA" id="ARBA00035119"/>
    </source>
</evidence>
<evidence type="ECO:0000313" key="7">
    <source>
        <dbReference type="EMBL" id="KAK9820576.1"/>
    </source>
</evidence>
<keyword evidence="1 6" id="KW-0378">Hydrolase</keyword>
<comment type="caution">
    <text evidence="7">The sequence shown here is derived from an EMBL/GenBank/DDBJ whole genome shotgun (WGS) entry which is preliminary data.</text>
</comment>
<accession>A0AAW1QGJ5</accession>
<dbReference type="AlphaFoldDB" id="A0AAW1QGJ5"/>
<dbReference type="PANTHER" id="PTHR21314">
    <property type="entry name" value="QUEUOSINE 5'-PHOSPHATE N-GLYCOSYLASE_HYDROLASE-RELATED"/>
    <property type="match status" value="1"/>
</dbReference>
<comment type="function">
    <text evidence="6">Catalyzes the hydrolysis of queuosine 5'-phosphate, releasing the nucleobase queuine (q). Is required for salvage of queuine from exogenous queuosine (Q) that is imported and then converted to queuosine 5'-phosphate intracellularly.</text>
</comment>
<dbReference type="PANTHER" id="PTHR21314:SF0">
    <property type="entry name" value="QUEUOSINE 5'-PHOSPHATE N-GLYCOSYLASE_HYDROLASE"/>
    <property type="match status" value="1"/>
</dbReference>
<dbReference type="Pfam" id="PF10343">
    <property type="entry name" value="Q_salvage"/>
    <property type="match status" value="1"/>
</dbReference>
<evidence type="ECO:0000256" key="3">
    <source>
        <dbReference type="ARBA" id="ARBA00035306"/>
    </source>
</evidence>
<dbReference type="GO" id="GO:0006400">
    <property type="term" value="P:tRNA modification"/>
    <property type="evidence" value="ECO:0007669"/>
    <property type="project" value="TreeGrafter"/>
</dbReference>
<comment type="similarity">
    <text evidence="2 6">Belongs to the QNG1 protein family.</text>
</comment>
<dbReference type="InterPro" id="IPR019438">
    <property type="entry name" value="Q_salvage"/>
</dbReference>
<dbReference type="EC" id="3.2.2.-" evidence="6"/>
<keyword evidence="8" id="KW-1185">Reference proteome</keyword>